<keyword evidence="2" id="KW-1133">Transmembrane helix</keyword>
<dbReference type="Proteomes" id="UP000192478">
    <property type="component" value="Chromosome"/>
</dbReference>
<evidence type="ECO:0000313" key="3">
    <source>
        <dbReference type="EMBL" id="AOY77081.1"/>
    </source>
</evidence>
<evidence type="ECO:0008006" key="7">
    <source>
        <dbReference type="Google" id="ProtNLM"/>
    </source>
</evidence>
<keyword evidence="5" id="KW-1185">Reference proteome</keyword>
<reference evidence="3 5" key="1">
    <citation type="submission" date="2016-10" db="EMBL/GenBank/DDBJ databases">
        <title>Complete Genome Sequence of Acetogen Clostridium formicoaceticum ATCC 27076.</title>
        <authorList>
            <person name="Bao T."/>
            <person name="Cheng C."/>
            <person name="Zhao J."/>
            <person name="Yang S.-T."/>
            <person name="Wang J."/>
            <person name="Wang M."/>
        </authorList>
    </citation>
    <scope>NUCLEOTIDE SEQUENCE [LARGE SCALE GENOMIC DNA]</scope>
    <source>
        <strain evidence="3 5">ATCC 27076</strain>
    </source>
</reference>
<feature type="transmembrane region" description="Helical" evidence="2">
    <location>
        <begin position="7"/>
        <end position="27"/>
    </location>
</feature>
<dbReference type="Pfam" id="PF11382">
    <property type="entry name" value="MctB"/>
    <property type="match status" value="1"/>
</dbReference>
<evidence type="ECO:0000313" key="6">
    <source>
        <dbReference type="Proteomes" id="UP000192478"/>
    </source>
</evidence>
<keyword evidence="1" id="KW-0175">Coiled coil</keyword>
<keyword evidence="2" id="KW-0472">Membrane</keyword>
<sequence length="294" mass="33488">MVFDMKYYVVTIAAIFISLGIGIFIGFNMNGGEIYLEHQQQLIDSLENSFGEFRLEKEDLQNTIEELELEKEKQEDFIQKAYYEIIDDKLFNLNIAVIQTSEDYYYDDIKIALQEAGGNVPAQLVYTNKILYLTEEELDHINYSFGVTLTKEAVLGQTNNDILTLLRDGKVSNLLNYLITNDFIRFSEYEAFDYTVDQIILAGGSQKENDEVLKAVDLDLIQKIQNQNMKVVGVERLDTAYSYIPSYKNSGISTIDNVDTFFGRMALILTAAGREGSFGEKEYSDQLVPLGGYQ</sequence>
<keyword evidence="2" id="KW-0812">Transmembrane</keyword>
<dbReference type="RefSeq" id="WP_070969826.1">
    <property type="nucleotide sequence ID" value="NZ_CP017603.1"/>
</dbReference>
<evidence type="ECO:0000313" key="4">
    <source>
        <dbReference type="EMBL" id="ARE87590.1"/>
    </source>
</evidence>
<dbReference type="EMBL" id="CP017603">
    <property type="protein sequence ID" value="AOY77081.1"/>
    <property type="molecule type" value="Genomic_DNA"/>
</dbReference>
<gene>
    <name evidence="3" type="ORF">BJL90_15235</name>
    <name evidence="4" type="ORF">CLFO_19900</name>
</gene>
<evidence type="ECO:0000256" key="1">
    <source>
        <dbReference type="SAM" id="Coils"/>
    </source>
</evidence>
<name>A0AAC9RNP9_9CLOT</name>
<proteinExistence type="predicted"/>
<dbReference type="GO" id="GO:0016020">
    <property type="term" value="C:membrane"/>
    <property type="evidence" value="ECO:0007669"/>
    <property type="project" value="InterPro"/>
</dbReference>
<dbReference type="Proteomes" id="UP000177894">
    <property type="component" value="Chromosome"/>
</dbReference>
<feature type="coiled-coil region" evidence="1">
    <location>
        <begin position="43"/>
        <end position="84"/>
    </location>
</feature>
<dbReference type="InterPro" id="IPR021522">
    <property type="entry name" value="MctB"/>
</dbReference>
<dbReference type="GO" id="GO:0055070">
    <property type="term" value="P:copper ion homeostasis"/>
    <property type="evidence" value="ECO:0007669"/>
    <property type="project" value="InterPro"/>
</dbReference>
<accession>A0AAC9RNP9</accession>
<dbReference type="EMBL" id="CP020559">
    <property type="protein sequence ID" value="ARE87590.1"/>
    <property type="molecule type" value="Genomic_DNA"/>
</dbReference>
<dbReference type="KEGG" id="cfm:BJL90_15235"/>
<protein>
    <recommendedName>
        <fullName evidence="7">Copper transporter</fullName>
    </recommendedName>
</protein>
<organism evidence="4 6">
    <name type="scientific">Clostridium formicaceticum</name>
    <dbReference type="NCBI Taxonomy" id="1497"/>
    <lineage>
        <taxon>Bacteria</taxon>
        <taxon>Bacillati</taxon>
        <taxon>Bacillota</taxon>
        <taxon>Clostridia</taxon>
        <taxon>Eubacteriales</taxon>
        <taxon>Clostridiaceae</taxon>
        <taxon>Clostridium</taxon>
    </lineage>
</organism>
<reference evidence="4 6" key="2">
    <citation type="submission" date="2017-03" db="EMBL/GenBank/DDBJ databases">
        <title>Complete sequence of Clostridium formicaceticum DSM 92.</title>
        <authorList>
            <person name="Poehlein A."/>
            <person name="Karl M."/>
            <person name="Bengelsdorf F.R."/>
            <person name="Duerre P."/>
            <person name="Daniel R."/>
        </authorList>
    </citation>
    <scope>NUCLEOTIDE SEQUENCE [LARGE SCALE GENOMIC DNA]</scope>
    <source>
        <strain evidence="4 6">DSM 92</strain>
    </source>
</reference>
<evidence type="ECO:0000313" key="5">
    <source>
        <dbReference type="Proteomes" id="UP000177894"/>
    </source>
</evidence>
<dbReference type="AlphaFoldDB" id="A0AAC9RNP9"/>
<evidence type="ECO:0000256" key="2">
    <source>
        <dbReference type="SAM" id="Phobius"/>
    </source>
</evidence>